<protein>
    <recommendedName>
        <fullName evidence="3">Pyridoxamine 5'-phosphate oxidase</fullName>
    </recommendedName>
</protein>
<evidence type="ECO:0000313" key="2">
    <source>
        <dbReference type="Proteomes" id="UP000325598"/>
    </source>
</evidence>
<keyword evidence="2" id="KW-1185">Reference proteome</keyword>
<dbReference type="Gene3D" id="2.30.110.10">
    <property type="entry name" value="Electron Transport, Fmn-binding Protein, Chain A"/>
    <property type="match status" value="1"/>
</dbReference>
<proteinExistence type="predicted"/>
<name>A0A5J4LP35_9ACTN</name>
<dbReference type="OrthoDB" id="3212118at2"/>
<dbReference type="EMBL" id="BLAG01000018">
    <property type="protein sequence ID" value="GES33316.1"/>
    <property type="molecule type" value="Genomic_DNA"/>
</dbReference>
<dbReference type="InterPro" id="IPR024747">
    <property type="entry name" value="Pyridox_Oxase-rel"/>
</dbReference>
<dbReference type="RefSeq" id="WP_152105060.1">
    <property type="nucleotide sequence ID" value="NZ_BLAG01000018.1"/>
</dbReference>
<dbReference type="AlphaFoldDB" id="A0A5J4LP35"/>
<evidence type="ECO:0000313" key="1">
    <source>
        <dbReference type="EMBL" id="GES33316.1"/>
    </source>
</evidence>
<reference evidence="1 2" key="1">
    <citation type="submission" date="2019-10" db="EMBL/GenBank/DDBJ databases">
        <title>Whole genome shotgun sequence of Streptomyces angustmyceticus NBRC 3934.</title>
        <authorList>
            <person name="Hosoyama A."/>
            <person name="Ichikawa N."/>
            <person name="Kimura A."/>
            <person name="Kitahashi Y."/>
            <person name="Komaki H."/>
            <person name="Uohara A."/>
        </authorList>
    </citation>
    <scope>NUCLEOTIDE SEQUENCE [LARGE SCALE GENOMIC DNA]</scope>
    <source>
        <strain evidence="1 2">NBRC 3934</strain>
    </source>
</reference>
<sequence length="165" mass="17956">MNHFPARHTAEAATDAVLVARADREASRRRTELDRAESLRLLGSVSLGRIVFTQDALPAIRPVNHLLHHGEVIIRTHEGAALAGLTGHAGDEGVVVAYEADAIDPATHCGWSVVVTGYCQLVTDPDDLAHYRALLHPWADHRMSYALRIRPDLVTGLRLSPRPGG</sequence>
<dbReference type="SUPFAM" id="SSF50475">
    <property type="entry name" value="FMN-binding split barrel"/>
    <property type="match status" value="1"/>
</dbReference>
<evidence type="ECO:0008006" key="3">
    <source>
        <dbReference type="Google" id="ProtNLM"/>
    </source>
</evidence>
<gene>
    <name evidence="1" type="ORF">San01_58040</name>
</gene>
<dbReference type="GeneID" id="96755227"/>
<comment type="caution">
    <text evidence="1">The sequence shown here is derived from an EMBL/GenBank/DDBJ whole genome shotgun (WGS) entry which is preliminary data.</text>
</comment>
<accession>A0A5J4LP35</accession>
<organism evidence="1 2">
    <name type="scientific">Streptomyces angustmyceticus</name>
    <dbReference type="NCBI Taxonomy" id="285578"/>
    <lineage>
        <taxon>Bacteria</taxon>
        <taxon>Bacillati</taxon>
        <taxon>Actinomycetota</taxon>
        <taxon>Actinomycetes</taxon>
        <taxon>Kitasatosporales</taxon>
        <taxon>Streptomycetaceae</taxon>
        <taxon>Streptomyces</taxon>
    </lineage>
</organism>
<dbReference type="InterPro" id="IPR012349">
    <property type="entry name" value="Split_barrel_FMN-bd"/>
</dbReference>
<dbReference type="Proteomes" id="UP000325598">
    <property type="component" value="Unassembled WGS sequence"/>
</dbReference>
<dbReference type="Pfam" id="PF12900">
    <property type="entry name" value="Pyridox_ox_2"/>
    <property type="match status" value="1"/>
</dbReference>